<dbReference type="SMART" id="SM01017">
    <property type="entry name" value="Arrestin_C"/>
    <property type="match status" value="1"/>
</dbReference>
<dbReference type="InterPro" id="IPR014753">
    <property type="entry name" value="Arrestin_N"/>
</dbReference>
<dbReference type="GO" id="GO:0005737">
    <property type="term" value="C:cytoplasm"/>
    <property type="evidence" value="ECO:0007669"/>
    <property type="project" value="TreeGrafter"/>
</dbReference>
<reference evidence="4" key="1">
    <citation type="submission" date="2021-01" db="UniProtKB">
        <authorList>
            <consortium name="EnsemblMetazoa"/>
        </authorList>
    </citation>
    <scope>IDENTIFICATION</scope>
</reference>
<evidence type="ECO:0000256" key="2">
    <source>
        <dbReference type="SAM" id="MobiDB-lite"/>
    </source>
</evidence>
<dbReference type="InterPro" id="IPR014756">
    <property type="entry name" value="Ig_E-set"/>
</dbReference>
<dbReference type="GO" id="GO:0001664">
    <property type="term" value="F:G protein-coupled receptor binding"/>
    <property type="evidence" value="ECO:0007669"/>
    <property type="project" value="TreeGrafter"/>
</dbReference>
<dbReference type="GeneID" id="111251355"/>
<feature type="compositionally biased region" description="Polar residues" evidence="2">
    <location>
        <begin position="151"/>
        <end position="167"/>
    </location>
</feature>
<sequence length="520" mass="56241">MSSSSSGVRQKMRDLKQVVPLAIPKESAEPLQEEVIEDGVKIFRKTSLDEKTTIYLYKVEYQDLGCDTDAVEGFVTCDSTKLSPGESLYVALVGRFRYGREEDEVLGMSLCREMYMGHKLVWAKGAGFHQGSSSQSSGETVTSSGEAQPQGALQTGNEQPGPSSEGVNDSDPRLPGSPSDGRRCPEDKAKVHFSFVFPEDAPVSTIMQRLTPDAGDTCGVRYYVRCYGSVDLNKEHSTISVLNFPIRKLQFGSPVVNPSKSLPKGTILKEFPLNGGRLALEATLNKAAYEHGEAIRVKISLVNSSHKSVKHVKVTVQQSAQVHLWNTGKLKVTVASTNNRSDCHVSTGQCAEKEVILLPKAGDNKNKYGVFIQGREDDQAQPPCLASSTIVSEEIAREGRYFGIIVDYEVKVKLCLAALSSLSGFRSWMCNGVKGLVDDKAVSSTSCLPGNAPGGGANSPVSSPTKAPSTPAERRGEIACLIPFQIYQRAPTGNEAKSHLLPCAGPHSIEQRVEEIALEE</sequence>
<dbReference type="EnsemblMetazoa" id="XM_022807856">
    <property type="protein sequence ID" value="XP_022663591"/>
    <property type="gene ID" value="LOC111251355"/>
</dbReference>
<accession>A0A7M7KB39</accession>
<dbReference type="AlphaFoldDB" id="A0A7M7KB39"/>
<feature type="compositionally biased region" description="Polar residues" evidence="2">
    <location>
        <begin position="459"/>
        <end position="468"/>
    </location>
</feature>
<dbReference type="InterPro" id="IPR000698">
    <property type="entry name" value="Arrestin"/>
</dbReference>
<evidence type="ECO:0000313" key="5">
    <source>
        <dbReference type="Proteomes" id="UP000594260"/>
    </source>
</evidence>
<feature type="region of interest" description="Disordered" evidence="2">
    <location>
        <begin position="452"/>
        <end position="472"/>
    </location>
</feature>
<organism evidence="4 5">
    <name type="scientific">Varroa destructor</name>
    <name type="common">Honeybee mite</name>
    <dbReference type="NCBI Taxonomy" id="109461"/>
    <lineage>
        <taxon>Eukaryota</taxon>
        <taxon>Metazoa</taxon>
        <taxon>Ecdysozoa</taxon>
        <taxon>Arthropoda</taxon>
        <taxon>Chelicerata</taxon>
        <taxon>Arachnida</taxon>
        <taxon>Acari</taxon>
        <taxon>Parasitiformes</taxon>
        <taxon>Mesostigmata</taxon>
        <taxon>Gamasina</taxon>
        <taxon>Dermanyssoidea</taxon>
        <taxon>Varroidae</taxon>
        <taxon>Varroa</taxon>
    </lineage>
</organism>
<dbReference type="InterPro" id="IPR011022">
    <property type="entry name" value="Arrestin_C-like"/>
</dbReference>
<feature type="region of interest" description="Disordered" evidence="2">
    <location>
        <begin position="131"/>
        <end position="185"/>
    </location>
</feature>
<evidence type="ECO:0000256" key="1">
    <source>
        <dbReference type="ARBA" id="ARBA00005298"/>
    </source>
</evidence>
<dbReference type="Pfam" id="PF02752">
    <property type="entry name" value="Arrestin_C"/>
    <property type="match status" value="1"/>
</dbReference>
<protein>
    <recommendedName>
        <fullName evidence="3">Arrestin C-terminal-like domain-containing protein</fullName>
    </recommendedName>
</protein>
<dbReference type="EnsemblMetazoa" id="XM_022807853">
    <property type="protein sequence ID" value="XP_022663588"/>
    <property type="gene ID" value="LOC111251355"/>
</dbReference>
<dbReference type="EnsemblMetazoa" id="XM_022807854">
    <property type="protein sequence ID" value="XP_022663589"/>
    <property type="gene ID" value="LOC111251355"/>
</dbReference>
<dbReference type="RefSeq" id="XP_022663588.1">
    <property type="nucleotide sequence ID" value="XM_022807853.1"/>
</dbReference>
<dbReference type="InterPro" id="IPR014752">
    <property type="entry name" value="Arrestin-like_C"/>
</dbReference>
<proteinExistence type="inferred from homology"/>
<keyword evidence="5" id="KW-1185">Reference proteome</keyword>
<dbReference type="PANTHER" id="PTHR11792:SF16">
    <property type="entry name" value="PHOSRESTIN-2"/>
    <property type="match status" value="1"/>
</dbReference>
<dbReference type="KEGG" id="vde:111251355"/>
<feature type="compositionally biased region" description="Low complexity" evidence="2">
    <location>
        <begin position="131"/>
        <end position="146"/>
    </location>
</feature>
<dbReference type="Gene3D" id="2.60.40.840">
    <property type="match status" value="2"/>
</dbReference>
<comment type="similarity">
    <text evidence="1">Belongs to the arrestin family.</text>
</comment>
<name>A0A7M7KB39_VARDE</name>
<dbReference type="RefSeq" id="XP_022663589.1">
    <property type="nucleotide sequence ID" value="XM_022807854.1"/>
</dbReference>
<dbReference type="PANTHER" id="PTHR11792">
    <property type="entry name" value="ARRESTIN"/>
    <property type="match status" value="1"/>
</dbReference>
<dbReference type="Proteomes" id="UP000594260">
    <property type="component" value="Unplaced"/>
</dbReference>
<evidence type="ECO:0000313" key="4">
    <source>
        <dbReference type="EnsemblMetazoa" id="XP_022663588"/>
    </source>
</evidence>
<dbReference type="GO" id="GO:0002031">
    <property type="term" value="P:G protein-coupled receptor internalization"/>
    <property type="evidence" value="ECO:0007669"/>
    <property type="project" value="TreeGrafter"/>
</dbReference>
<dbReference type="RefSeq" id="XP_022663591.1">
    <property type="nucleotide sequence ID" value="XM_022807856.1"/>
</dbReference>
<dbReference type="InParanoid" id="A0A7M7KB39"/>
<evidence type="ECO:0000259" key="3">
    <source>
        <dbReference type="SMART" id="SM01017"/>
    </source>
</evidence>
<dbReference type="SUPFAM" id="SSF81296">
    <property type="entry name" value="E set domains"/>
    <property type="match status" value="3"/>
</dbReference>
<dbReference type="Gene3D" id="2.60.40.640">
    <property type="match status" value="1"/>
</dbReference>
<feature type="domain" description="Arrestin C-terminal-like" evidence="3">
    <location>
        <begin position="274"/>
        <end position="419"/>
    </location>
</feature>
<dbReference type="OrthoDB" id="298939at2759"/>
<dbReference type="GO" id="GO:0007165">
    <property type="term" value="P:signal transduction"/>
    <property type="evidence" value="ECO:0007669"/>
    <property type="project" value="InterPro"/>
</dbReference>